<protein>
    <submittedName>
        <fullName evidence="4">GNAT family N-acetyltransferase</fullName>
    </submittedName>
</protein>
<dbReference type="InterPro" id="IPR000182">
    <property type="entry name" value="GNAT_dom"/>
</dbReference>
<keyword evidence="2" id="KW-0012">Acyltransferase</keyword>
<proteinExistence type="predicted"/>
<dbReference type="InterPro" id="IPR016181">
    <property type="entry name" value="Acyl_CoA_acyltransferase"/>
</dbReference>
<keyword evidence="5" id="KW-1185">Reference proteome</keyword>
<dbReference type="EMBL" id="CP141261">
    <property type="protein sequence ID" value="WRL65801.1"/>
    <property type="molecule type" value="Genomic_DNA"/>
</dbReference>
<evidence type="ECO:0000259" key="3">
    <source>
        <dbReference type="PROSITE" id="PS51186"/>
    </source>
</evidence>
<dbReference type="PANTHER" id="PTHR43420">
    <property type="entry name" value="ACETYLTRANSFERASE"/>
    <property type="match status" value="1"/>
</dbReference>
<name>A0ABZ1B4T8_9ACTN</name>
<gene>
    <name evidence="4" type="ORF">U6N30_09670</name>
</gene>
<dbReference type="Pfam" id="PF00583">
    <property type="entry name" value="Acetyltransf_1"/>
    <property type="match status" value="1"/>
</dbReference>
<accession>A0ABZ1B4T8</accession>
<evidence type="ECO:0000313" key="5">
    <source>
        <dbReference type="Proteomes" id="UP001324287"/>
    </source>
</evidence>
<evidence type="ECO:0000313" key="4">
    <source>
        <dbReference type="EMBL" id="WRL65801.1"/>
    </source>
</evidence>
<evidence type="ECO:0000256" key="1">
    <source>
        <dbReference type="ARBA" id="ARBA00022679"/>
    </source>
</evidence>
<reference evidence="4 5" key="1">
    <citation type="submission" date="2023-12" db="EMBL/GenBank/DDBJ databases">
        <title>Blastococcus brunescens sp. nov., an actonobacterium isolated from sandstone collected in sahara desert.</title>
        <authorList>
            <person name="Gtari M."/>
            <person name="Ghodhbane F."/>
        </authorList>
    </citation>
    <scope>NUCLEOTIDE SEQUENCE [LARGE SCALE GENOMIC DNA]</scope>
    <source>
        <strain evidence="4 5">BMG 8361</strain>
    </source>
</reference>
<dbReference type="Proteomes" id="UP001324287">
    <property type="component" value="Chromosome"/>
</dbReference>
<dbReference type="PROSITE" id="PS51186">
    <property type="entry name" value="GNAT"/>
    <property type="match status" value="1"/>
</dbReference>
<dbReference type="RefSeq" id="WP_324277118.1">
    <property type="nucleotide sequence ID" value="NZ_CP141261.1"/>
</dbReference>
<keyword evidence="1" id="KW-0808">Transferase</keyword>
<dbReference type="SUPFAM" id="SSF55729">
    <property type="entry name" value="Acyl-CoA N-acyltransferases (Nat)"/>
    <property type="match status" value="1"/>
</dbReference>
<evidence type="ECO:0000256" key="2">
    <source>
        <dbReference type="ARBA" id="ARBA00023315"/>
    </source>
</evidence>
<feature type="domain" description="N-acetyltransferase" evidence="3">
    <location>
        <begin position="1"/>
        <end position="142"/>
    </location>
</feature>
<dbReference type="CDD" id="cd04301">
    <property type="entry name" value="NAT_SF"/>
    <property type="match status" value="1"/>
</dbReference>
<organism evidence="4 5">
    <name type="scientific">Blastococcus brunescens</name>
    <dbReference type="NCBI Taxonomy" id="1564165"/>
    <lineage>
        <taxon>Bacteria</taxon>
        <taxon>Bacillati</taxon>
        <taxon>Actinomycetota</taxon>
        <taxon>Actinomycetes</taxon>
        <taxon>Geodermatophilales</taxon>
        <taxon>Geodermatophilaceae</taxon>
        <taxon>Blastococcus</taxon>
    </lineage>
</organism>
<dbReference type="PANTHER" id="PTHR43420:SF12">
    <property type="entry name" value="N-ACETYLTRANSFERASE DOMAIN-CONTAINING PROTEIN"/>
    <property type="match status" value="1"/>
</dbReference>
<sequence>MTVRRVVPADVAALDWLDDGTRTGVAAAEAAGAGRSLVLAEGGAEGLVGVLAVDLPPWRDRTVPWLWLVEVHPEHRGQGIGTGLLTEGHRQLAMSGHRVVELGVAQANPRAATLYRRLGYLDVGEGVDPGPEPWIRMRLTLRP</sequence>
<dbReference type="InterPro" id="IPR050680">
    <property type="entry name" value="YpeA/RimI_acetyltransf"/>
</dbReference>
<dbReference type="Gene3D" id="3.40.630.30">
    <property type="match status" value="1"/>
</dbReference>